<accession>A0A550CRC6</accession>
<evidence type="ECO:0000313" key="3">
    <source>
        <dbReference type="Proteomes" id="UP000320762"/>
    </source>
</evidence>
<protein>
    <submittedName>
        <fullName evidence="2">Uncharacterized protein</fullName>
    </submittedName>
</protein>
<gene>
    <name evidence="2" type="ORF">BD626DRAFT_535202</name>
</gene>
<dbReference type="AlphaFoldDB" id="A0A550CRC6"/>
<comment type="caution">
    <text evidence="2">The sequence shown here is derived from an EMBL/GenBank/DDBJ whole genome shotgun (WGS) entry which is preliminary data.</text>
</comment>
<evidence type="ECO:0000256" key="1">
    <source>
        <dbReference type="SAM" id="MobiDB-lite"/>
    </source>
</evidence>
<reference evidence="2 3" key="1">
    <citation type="journal article" date="2019" name="New Phytol.">
        <title>Comparative genomics reveals unique wood-decay strategies and fruiting body development in the Schizophyllaceae.</title>
        <authorList>
            <person name="Almasi E."/>
            <person name="Sahu N."/>
            <person name="Krizsan K."/>
            <person name="Balint B."/>
            <person name="Kovacs G.M."/>
            <person name="Kiss B."/>
            <person name="Cseklye J."/>
            <person name="Drula E."/>
            <person name="Henrissat B."/>
            <person name="Nagy I."/>
            <person name="Chovatia M."/>
            <person name="Adam C."/>
            <person name="LaButti K."/>
            <person name="Lipzen A."/>
            <person name="Riley R."/>
            <person name="Grigoriev I.V."/>
            <person name="Nagy L.G."/>
        </authorList>
    </citation>
    <scope>NUCLEOTIDE SEQUENCE [LARGE SCALE GENOMIC DNA]</scope>
    <source>
        <strain evidence="2 3">NL-1724</strain>
    </source>
</reference>
<name>A0A550CRC6_9AGAR</name>
<proteinExistence type="predicted"/>
<feature type="compositionally biased region" description="Basic and acidic residues" evidence="1">
    <location>
        <begin position="237"/>
        <end position="258"/>
    </location>
</feature>
<organism evidence="2 3">
    <name type="scientific">Schizophyllum amplum</name>
    <dbReference type="NCBI Taxonomy" id="97359"/>
    <lineage>
        <taxon>Eukaryota</taxon>
        <taxon>Fungi</taxon>
        <taxon>Dikarya</taxon>
        <taxon>Basidiomycota</taxon>
        <taxon>Agaricomycotina</taxon>
        <taxon>Agaricomycetes</taxon>
        <taxon>Agaricomycetidae</taxon>
        <taxon>Agaricales</taxon>
        <taxon>Schizophyllaceae</taxon>
        <taxon>Schizophyllum</taxon>
    </lineage>
</organism>
<keyword evidence="3" id="KW-1185">Reference proteome</keyword>
<evidence type="ECO:0000313" key="2">
    <source>
        <dbReference type="EMBL" id="TRM67299.1"/>
    </source>
</evidence>
<sequence>MLFVLRLRLISHGALRPLLRVPRIRVLSVVKRSGIPGVKLLVQPFHVPAFLLPGFGNTGWGLKDTITHIGGWVVVMVASYHHPPALMCLTCAAPDCALAQAFNHPNRKSFDIEAELLRRELKERKSKQKEWHVLRERMEKAISTVKEWQSARRKGITTTEWKTLPHQCANGNQDAAETLDSAKRHGITTTEWKASHLAAAANDKAMTQIGYPDKRDMQVRARIPRFGAARCLLGGGKRPDHVERRQDGPDSDQKSRDHHAMSGMFATLSFSSGTPTLLQNLITAPAVCAHVTAGPNARRGGPRYRFNARYTYTGGDWQSAFNMATPDSLATLLPLLSFSCGYCVVDSLFANGTLPVAGSIDHHISHCPSIPLSERPVLQQLVRDIKHRGRDVCYVCHLPGATHGPRWMRCHSRSDHPHAYLIPQALWAIRFINGHIYRSAMRAMSVAVRGHSWDTPDEMALWISDNRATEEGNSGAALVRFLQAEFHFMA</sequence>
<dbReference type="EMBL" id="VDMD01000003">
    <property type="protein sequence ID" value="TRM67299.1"/>
    <property type="molecule type" value="Genomic_DNA"/>
</dbReference>
<dbReference type="Proteomes" id="UP000320762">
    <property type="component" value="Unassembled WGS sequence"/>
</dbReference>
<feature type="region of interest" description="Disordered" evidence="1">
    <location>
        <begin position="234"/>
        <end position="258"/>
    </location>
</feature>